<proteinExistence type="predicted"/>
<comment type="caution">
    <text evidence="1">The sequence shown here is derived from an EMBL/GenBank/DDBJ whole genome shotgun (WGS) entry which is preliminary data.</text>
</comment>
<dbReference type="EMBL" id="PDSK01000092">
    <property type="protein sequence ID" value="PIE34058.1"/>
    <property type="molecule type" value="Genomic_DNA"/>
</dbReference>
<organism evidence="1 2">
    <name type="scientific">candidate division KSB3 bacterium</name>
    <dbReference type="NCBI Taxonomy" id="2044937"/>
    <lineage>
        <taxon>Bacteria</taxon>
        <taxon>candidate division KSB3</taxon>
    </lineage>
</organism>
<name>A0A2G6KEG0_9BACT</name>
<dbReference type="AlphaFoldDB" id="A0A2G6KEG0"/>
<protein>
    <submittedName>
        <fullName evidence="1">Uncharacterized protein</fullName>
    </submittedName>
</protein>
<reference evidence="1 2" key="1">
    <citation type="submission" date="2017-10" db="EMBL/GenBank/DDBJ databases">
        <title>Novel microbial diversity and functional potential in the marine mammal oral microbiome.</title>
        <authorList>
            <person name="Dudek N.K."/>
            <person name="Sun C.L."/>
            <person name="Burstein D."/>
            <person name="Kantor R.S."/>
            <person name="Aliaga Goltsman D.S."/>
            <person name="Bik E.M."/>
            <person name="Thomas B.C."/>
            <person name="Banfield J.F."/>
            <person name="Relman D.A."/>
        </authorList>
    </citation>
    <scope>NUCLEOTIDE SEQUENCE [LARGE SCALE GENOMIC DNA]</scope>
    <source>
        <strain evidence="1">DOLJORAL78_47_16</strain>
    </source>
</reference>
<accession>A0A2G6KEG0</accession>
<sequence>MVCCFEMLNMPAPKSAGRDNRRFRFTLNLSNHSPLRQIQGEQWCGEADTTHSIHEDACQLLLLQDGNRHKVAFFLTGQEGFFMHAKKTTMLSSKQ</sequence>
<evidence type="ECO:0000313" key="1">
    <source>
        <dbReference type="EMBL" id="PIE34058.1"/>
    </source>
</evidence>
<gene>
    <name evidence="1" type="ORF">CSA56_09075</name>
</gene>
<dbReference type="Proteomes" id="UP000230821">
    <property type="component" value="Unassembled WGS sequence"/>
</dbReference>
<evidence type="ECO:0000313" key="2">
    <source>
        <dbReference type="Proteomes" id="UP000230821"/>
    </source>
</evidence>